<evidence type="ECO:0000313" key="1">
    <source>
        <dbReference type="EMBL" id="KAK0653026.1"/>
    </source>
</evidence>
<keyword evidence="2" id="KW-1185">Reference proteome</keyword>
<reference evidence="1" key="1">
    <citation type="submission" date="2023-06" db="EMBL/GenBank/DDBJ databases">
        <title>Genome-scale phylogeny and comparative genomics of the fungal order Sordariales.</title>
        <authorList>
            <consortium name="Lawrence Berkeley National Laboratory"/>
            <person name="Hensen N."/>
            <person name="Bonometti L."/>
            <person name="Westerberg I."/>
            <person name="Brannstrom I.O."/>
            <person name="Guillou S."/>
            <person name="Cros-Aarteil S."/>
            <person name="Calhoun S."/>
            <person name="Haridas S."/>
            <person name="Kuo A."/>
            <person name="Mondo S."/>
            <person name="Pangilinan J."/>
            <person name="Riley R."/>
            <person name="Labutti K."/>
            <person name="Andreopoulos B."/>
            <person name="Lipzen A."/>
            <person name="Chen C."/>
            <person name="Yanf M."/>
            <person name="Daum C."/>
            <person name="Ng V."/>
            <person name="Clum A."/>
            <person name="Steindorff A."/>
            <person name="Ohm R."/>
            <person name="Martin F."/>
            <person name="Silar P."/>
            <person name="Natvig D."/>
            <person name="Lalanne C."/>
            <person name="Gautier V."/>
            <person name="Ament-Velasquez S.L."/>
            <person name="Kruys A."/>
            <person name="Hutchinson M.I."/>
            <person name="Powell A.J."/>
            <person name="Barry K."/>
            <person name="Miller A.N."/>
            <person name="Grigoriev I.V."/>
            <person name="Debuchy R."/>
            <person name="Gladieux P."/>
            <person name="Thoren M.H."/>
            <person name="Johannesson H."/>
        </authorList>
    </citation>
    <scope>NUCLEOTIDE SEQUENCE</scope>
    <source>
        <strain evidence="1">SMH2532-1</strain>
    </source>
</reference>
<comment type="caution">
    <text evidence="1">The sequence shown here is derived from an EMBL/GenBank/DDBJ whole genome shotgun (WGS) entry which is preliminary data.</text>
</comment>
<name>A0AA39YI30_9PEZI</name>
<dbReference type="Proteomes" id="UP001174936">
    <property type="component" value="Unassembled WGS sequence"/>
</dbReference>
<proteinExistence type="predicted"/>
<gene>
    <name evidence="1" type="ORF">B0T16DRAFT_110211</name>
</gene>
<organism evidence="1 2">
    <name type="scientific">Cercophora newfieldiana</name>
    <dbReference type="NCBI Taxonomy" id="92897"/>
    <lineage>
        <taxon>Eukaryota</taxon>
        <taxon>Fungi</taxon>
        <taxon>Dikarya</taxon>
        <taxon>Ascomycota</taxon>
        <taxon>Pezizomycotina</taxon>
        <taxon>Sordariomycetes</taxon>
        <taxon>Sordariomycetidae</taxon>
        <taxon>Sordariales</taxon>
        <taxon>Lasiosphaeriaceae</taxon>
        <taxon>Cercophora</taxon>
    </lineage>
</organism>
<evidence type="ECO:0000313" key="2">
    <source>
        <dbReference type="Proteomes" id="UP001174936"/>
    </source>
</evidence>
<dbReference type="EMBL" id="JAULSV010000002">
    <property type="protein sequence ID" value="KAK0653026.1"/>
    <property type="molecule type" value="Genomic_DNA"/>
</dbReference>
<dbReference type="AlphaFoldDB" id="A0AA39YI30"/>
<sequence>MAPSLQQEPDQSCQWAMQSLVDRSGRCSKLPSLPHSRVTSFCWPQKLILRLDSTAAPSRLPVRWRAQFHSRIAPYLIRTELHNTKSAAKIPPGRLESTASLHHHHLNQEPCMLSLGCRPRSLPTLTTLPSDALTQANRSCSDPLNTTLNSGQVRVAVQHSTSPWNAMIQRFQQSRTTSLPSPIKHLHRCGTSWRARSQEWPPTDNRAMCFDAMCFDRSTHWGLLGQRDPLSELGRRFYEGFATKIALGSLRHIGAYHLRIGSFPHR</sequence>
<accession>A0AA39YI30</accession>
<protein>
    <submittedName>
        <fullName evidence="1">Uncharacterized protein</fullName>
    </submittedName>
</protein>